<dbReference type="GO" id="GO:0008080">
    <property type="term" value="F:N-acetyltransferase activity"/>
    <property type="evidence" value="ECO:0007669"/>
    <property type="project" value="InterPro"/>
</dbReference>
<dbReference type="CDD" id="cd04301">
    <property type="entry name" value="NAT_SF"/>
    <property type="match status" value="1"/>
</dbReference>
<dbReference type="Proteomes" id="UP000093432">
    <property type="component" value="Unassembled WGS sequence"/>
</dbReference>
<dbReference type="Pfam" id="PF00583">
    <property type="entry name" value="Acetyltransf_1"/>
    <property type="match status" value="1"/>
</dbReference>
<proteinExistence type="predicted"/>
<evidence type="ECO:0000313" key="4">
    <source>
        <dbReference type="Proteomes" id="UP000093432"/>
    </source>
</evidence>
<dbReference type="PANTHER" id="PTHR13947:SF37">
    <property type="entry name" value="LD18367P"/>
    <property type="match status" value="1"/>
</dbReference>
<sequence length="166" mass="19151">MKLQIQSLNNSYSEQAVDLILTIQQKEFNIPITVEDQPDLMQIESFYQEKGGNFWGAFIDGELVGSIALVKFDKRAGAIRKMFVKKDFRGKELNIAQILLQILISFCHENGIDDLYLGTITVLKAAQRFYERNHFTKIEKEMLPVLFPLMSADDIFYHLNLKNDSI</sequence>
<dbReference type="Gene3D" id="3.40.630.30">
    <property type="match status" value="1"/>
</dbReference>
<gene>
    <name evidence="3" type="ORF">BBI00_04805</name>
</gene>
<evidence type="ECO:0000259" key="2">
    <source>
        <dbReference type="PROSITE" id="PS51186"/>
    </source>
</evidence>
<dbReference type="SUPFAM" id="SSF55729">
    <property type="entry name" value="Acyl-CoA N-acyltransferases (Nat)"/>
    <property type="match status" value="1"/>
</dbReference>
<dbReference type="InterPro" id="IPR016181">
    <property type="entry name" value="Acyl_CoA_acyltransferase"/>
</dbReference>
<reference evidence="4" key="1">
    <citation type="submission" date="2016-07" db="EMBL/GenBank/DDBJ databases">
        <authorList>
            <person name="Florea S."/>
            <person name="Webb J.S."/>
            <person name="Jaromczyk J."/>
            <person name="Schardl C.L."/>
        </authorList>
    </citation>
    <scope>NUCLEOTIDE SEQUENCE [LARGE SCALE GENOMIC DNA]</scope>
    <source>
        <strain evidence="4">CC-VM-7</strain>
    </source>
</reference>
<dbReference type="InterPro" id="IPR050769">
    <property type="entry name" value="NAT_camello-type"/>
</dbReference>
<keyword evidence="1 3" id="KW-0808">Transferase</keyword>
<accession>A0A1B8ZQ24</accession>
<organism evidence="3 4">
    <name type="scientific">Chryseobacterium arthrosphaerae</name>
    <dbReference type="NCBI Taxonomy" id="651561"/>
    <lineage>
        <taxon>Bacteria</taxon>
        <taxon>Pseudomonadati</taxon>
        <taxon>Bacteroidota</taxon>
        <taxon>Flavobacteriia</taxon>
        <taxon>Flavobacteriales</taxon>
        <taxon>Weeksellaceae</taxon>
        <taxon>Chryseobacterium group</taxon>
        <taxon>Chryseobacterium</taxon>
    </lineage>
</organism>
<dbReference type="PANTHER" id="PTHR13947">
    <property type="entry name" value="GNAT FAMILY N-ACETYLTRANSFERASE"/>
    <property type="match status" value="1"/>
</dbReference>
<dbReference type="AlphaFoldDB" id="A0A1B8ZQ24"/>
<evidence type="ECO:0000313" key="3">
    <source>
        <dbReference type="EMBL" id="OCA73703.1"/>
    </source>
</evidence>
<protein>
    <submittedName>
        <fullName evidence="3">GNAT family acetyltransferase</fullName>
    </submittedName>
</protein>
<dbReference type="EMBL" id="MAYG01000001">
    <property type="protein sequence ID" value="OCA73703.1"/>
    <property type="molecule type" value="Genomic_DNA"/>
</dbReference>
<dbReference type="InterPro" id="IPR000182">
    <property type="entry name" value="GNAT_dom"/>
</dbReference>
<dbReference type="STRING" id="651561.BBI00_04805"/>
<comment type="caution">
    <text evidence="3">The sequence shown here is derived from an EMBL/GenBank/DDBJ whole genome shotgun (WGS) entry which is preliminary data.</text>
</comment>
<dbReference type="RefSeq" id="WP_065397702.1">
    <property type="nucleotide sequence ID" value="NZ_MAYG01000001.1"/>
</dbReference>
<dbReference type="PROSITE" id="PS51186">
    <property type="entry name" value="GNAT"/>
    <property type="match status" value="1"/>
</dbReference>
<feature type="domain" description="N-acetyltransferase" evidence="2">
    <location>
        <begin position="7"/>
        <end position="162"/>
    </location>
</feature>
<name>A0A1B8ZQ24_9FLAO</name>
<dbReference type="OrthoDB" id="9799681at2"/>
<evidence type="ECO:0000256" key="1">
    <source>
        <dbReference type="ARBA" id="ARBA00022679"/>
    </source>
</evidence>